<proteinExistence type="predicted"/>
<evidence type="ECO:0000313" key="2">
    <source>
        <dbReference type="EMBL" id="TWR24376.1"/>
    </source>
</evidence>
<dbReference type="AlphaFoldDB" id="A0A563TYF5"/>
<reference evidence="2 3" key="1">
    <citation type="submission" date="2019-07" db="EMBL/GenBank/DDBJ databases">
        <authorList>
            <person name="Kim J."/>
        </authorList>
    </citation>
    <scope>NUCLEOTIDE SEQUENCE [LARGE SCALE GENOMIC DNA]</scope>
    <source>
        <strain evidence="3">dk17</strain>
    </source>
</reference>
<feature type="compositionally biased region" description="Basic and acidic residues" evidence="1">
    <location>
        <begin position="82"/>
        <end position="98"/>
    </location>
</feature>
<protein>
    <submittedName>
        <fullName evidence="2">Uncharacterized protein</fullName>
    </submittedName>
</protein>
<dbReference type="EMBL" id="VOEJ01000011">
    <property type="protein sequence ID" value="TWR24376.1"/>
    <property type="molecule type" value="Genomic_DNA"/>
</dbReference>
<feature type="region of interest" description="Disordered" evidence="1">
    <location>
        <begin position="78"/>
        <end position="105"/>
    </location>
</feature>
<accession>A0A563TYF5</accession>
<dbReference type="Proteomes" id="UP000320042">
    <property type="component" value="Unassembled WGS sequence"/>
</dbReference>
<evidence type="ECO:0000256" key="1">
    <source>
        <dbReference type="SAM" id="MobiDB-lite"/>
    </source>
</evidence>
<keyword evidence="3" id="KW-1185">Reference proteome</keyword>
<dbReference type="RefSeq" id="WP_146383377.1">
    <property type="nucleotide sequence ID" value="NZ_VOEJ01000011.1"/>
</dbReference>
<sequence length="105" mass="11777">MIAAAQIFPEAFHDIRFRTAEFFSNLHTGMLHGIRKYDSCAAIAAAPLNTARCVPGIPSDVKYISCFLFQAGLPGAARRNKDRRDNRVHPPAGRERTFIFKNRSN</sequence>
<name>A0A563TYF5_9SPHI</name>
<comment type="caution">
    <text evidence="2">The sequence shown here is derived from an EMBL/GenBank/DDBJ whole genome shotgun (WGS) entry which is preliminary data.</text>
</comment>
<gene>
    <name evidence="2" type="ORF">FPZ43_18265</name>
</gene>
<organism evidence="2 3">
    <name type="scientific">Mucilaginibacter pallidiroseus</name>
    <dbReference type="NCBI Taxonomy" id="2599295"/>
    <lineage>
        <taxon>Bacteria</taxon>
        <taxon>Pseudomonadati</taxon>
        <taxon>Bacteroidota</taxon>
        <taxon>Sphingobacteriia</taxon>
        <taxon>Sphingobacteriales</taxon>
        <taxon>Sphingobacteriaceae</taxon>
        <taxon>Mucilaginibacter</taxon>
    </lineage>
</organism>
<evidence type="ECO:0000313" key="3">
    <source>
        <dbReference type="Proteomes" id="UP000320042"/>
    </source>
</evidence>